<evidence type="ECO:0000313" key="1">
    <source>
        <dbReference type="EMBL" id="JAE00380.1"/>
    </source>
</evidence>
<sequence length="54" mass="6024">MPGVVLMLHSESILPTPKMPVNHANEFPADILTLERLWEANVPLQPRSGDYQLG</sequence>
<proteinExistence type="predicted"/>
<reference evidence="1" key="2">
    <citation type="journal article" date="2015" name="Data Brief">
        <title>Shoot transcriptome of the giant reed, Arundo donax.</title>
        <authorList>
            <person name="Barrero R.A."/>
            <person name="Guerrero F.D."/>
            <person name="Moolhuijzen P."/>
            <person name="Goolsby J.A."/>
            <person name="Tidwell J."/>
            <person name="Bellgard S.E."/>
            <person name="Bellgard M.I."/>
        </authorList>
    </citation>
    <scope>NUCLEOTIDE SEQUENCE</scope>
    <source>
        <tissue evidence="1">Shoot tissue taken approximately 20 cm above the soil surface</tissue>
    </source>
</reference>
<dbReference type="AlphaFoldDB" id="A0A0A9EHZ3"/>
<accession>A0A0A9EHZ3</accession>
<dbReference type="EMBL" id="GBRH01197516">
    <property type="protein sequence ID" value="JAE00380.1"/>
    <property type="molecule type" value="Transcribed_RNA"/>
</dbReference>
<reference evidence="1" key="1">
    <citation type="submission" date="2014-09" db="EMBL/GenBank/DDBJ databases">
        <authorList>
            <person name="Magalhaes I.L.F."/>
            <person name="Oliveira U."/>
            <person name="Santos F.R."/>
            <person name="Vidigal T.H.D.A."/>
            <person name="Brescovit A.D."/>
            <person name="Santos A.J."/>
        </authorList>
    </citation>
    <scope>NUCLEOTIDE SEQUENCE</scope>
    <source>
        <tissue evidence="1">Shoot tissue taken approximately 20 cm above the soil surface</tissue>
    </source>
</reference>
<name>A0A0A9EHZ3_ARUDO</name>
<protein>
    <submittedName>
        <fullName evidence="1">Uncharacterized protein</fullName>
    </submittedName>
</protein>
<organism evidence="1">
    <name type="scientific">Arundo donax</name>
    <name type="common">Giant reed</name>
    <name type="synonym">Donax arundinaceus</name>
    <dbReference type="NCBI Taxonomy" id="35708"/>
    <lineage>
        <taxon>Eukaryota</taxon>
        <taxon>Viridiplantae</taxon>
        <taxon>Streptophyta</taxon>
        <taxon>Embryophyta</taxon>
        <taxon>Tracheophyta</taxon>
        <taxon>Spermatophyta</taxon>
        <taxon>Magnoliopsida</taxon>
        <taxon>Liliopsida</taxon>
        <taxon>Poales</taxon>
        <taxon>Poaceae</taxon>
        <taxon>PACMAD clade</taxon>
        <taxon>Arundinoideae</taxon>
        <taxon>Arundineae</taxon>
        <taxon>Arundo</taxon>
    </lineage>
</organism>